<keyword evidence="7 9" id="KW-0472">Membrane</keyword>
<evidence type="ECO:0000259" key="10">
    <source>
        <dbReference type="PROSITE" id="PS50850"/>
    </source>
</evidence>
<evidence type="ECO:0000256" key="6">
    <source>
        <dbReference type="ARBA" id="ARBA00022989"/>
    </source>
</evidence>
<dbReference type="AlphaFoldDB" id="V6JPZ4"/>
<evidence type="ECO:0000256" key="1">
    <source>
        <dbReference type="ARBA" id="ARBA00004651"/>
    </source>
</evidence>
<keyword evidence="3" id="KW-0813">Transport</keyword>
<evidence type="ECO:0000256" key="3">
    <source>
        <dbReference type="ARBA" id="ARBA00022448"/>
    </source>
</evidence>
<dbReference type="STRING" id="1352936.M878_44240"/>
<dbReference type="InterPro" id="IPR004812">
    <property type="entry name" value="Efflux_drug-R_Bcr/CmlA"/>
</dbReference>
<evidence type="ECO:0000313" key="11">
    <source>
        <dbReference type="EMBL" id="EST18929.1"/>
    </source>
</evidence>
<dbReference type="GO" id="GO:0005886">
    <property type="term" value="C:plasma membrane"/>
    <property type="evidence" value="ECO:0007669"/>
    <property type="project" value="UniProtKB-SubCell"/>
</dbReference>
<feature type="transmembrane region" description="Helical" evidence="9">
    <location>
        <begin position="262"/>
        <end position="282"/>
    </location>
</feature>
<dbReference type="GO" id="GO:1990961">
    <property type="term" value="P:xenobiotic detoxification by transmembrane export across the plasma membrane"/>
    <property type="evidence" value="ECO:0007669"/>
    <property type="project" value="InterPro"/>
</dbReference>
<feature type="transmembrane region" description="Helical" evidence="9">
    <location>
        <begin position="288"/>
        <end position="310"/>
    </location>
</feature>
<comment type="subcellular location">
    <subcellularLocation>
        <location evidence="1">Cell membrane</location>
        <topology evidence="1">Multi-pass membrane protein</topology>
    </subcellularLocation>
</comment>
<dbReference type="HOGENOM" id="CLU_001265_47_0_11"/>
<dbReference type="NCBIfam" id="TIGR00710">
    <property type="entry name" value="efflux_Bcr_CflA"/>
    <property type="match status" value="1"/>
</dbReference>
<feature type="region of interest" description="Disordered" evidence="8">
    <location>
        <begin position="376"/>
        <end position="396"/>
    </location>
</feature>
<organism evidence="11 12">
    <name type="scientific">Streptomyces roseochromogenus subsp. oscitans DS 12.976</name>
    <dbReference type="NCBI Taxonomy" id="1352936"/>
    <lineage>
        <taxon>Bacteria</taxon>
        <taxon>Bacillati</taxon>
        <taxon>Actinomycetota</taxon>
        <taxon>Actinomycetes</taxon>
        <taxon>Kitasatosporales</taxon>
        <taxon>Streptomycetaceae</taxon>
        <taxon>Streptomyces</taxon>
    </lineage>
</organism>
<dbReference type="PANTHER" id="PTHR43124">
    <property type="entry name" value="PURINE EFFLUX PUMP PBUE"/>
    <property type="match status" value="1"/>
</dbReference>
<dbReference type="InterPro" id="IPR036259">
    <property type="entry name" value="MFS_trans_sf"/>
</dbReference>
<reference evidence="11 12" key="1">
    <citation type="journal article" date="2014" name="Genome Announc.">
        <title>Draft Genome Sequence of Streptomyces roseochromogenes subsp. oscitans DS 12.976, Producer of the Aminocoumarin Antibiotic Clorobiocin.</title>
        <authorList>
            <person name="Ruckert C."/>
            <person name="Kalinowski J."/>
            <person name="Heide L."/>
            <person name="Apel A.K."/>
        </authorList>
    </citation>
    <scope>NUCLEOTIDE SEQUENCE [LARGE SCALE GENOMIC DNA]</scope>
    <source>
        <strain evidence="11 12">DS 12.976</strain>
    </source>
</reference>
<evidence type="ECO:0000256" key="5">
    <source>
        <dbReference type="ARBA" id="ARBA00022692"/>
    </source>
</evidence>
<sequence length="396" mass="40260">MTPLSTDMLLPAFPEMSDGLHASTSSIQATLTSYLAGMLVGQLLIGPVSDGVGRKKLLAWGSLLFAVFSLLCAVATNAALLNAVRVLEGLTGAAGMVLARAVVGDWYRGQEAAKRFTALSMIFAVAPIIAPIIGGGILAVGSWRTMFIVLAILGLVLAVAVATGLPESLPPARRASGGVSQAFKGMKDLLGQRPFTGYVLTFSFANIALFAYISGSSFVFQDVYGLSETMFSLTFALTAIGVLIGGALFGALSGKGVAFNKVLTMGIFVGLLATAVHLVIAVTVGNTLVTSLVFMFLSMFAVGATIPSVMTIGQEIGRHTGGAASALLGAGQCLLGGITAPLVGALGTNSDKPMAVLMVVGFALATVALLGIARPREGHGEPSEPAQHATAGAGAE</sequence>
<feature type="transmembrane region" description="Helical" evidence="9">
    <location>
        <begin position="230"/>
        <end position="250"/>
    </location>
</feature>
<dbReference type="PATRIC" id="fig|1352936.5.peg.9183"/>
<dbReference type="CDD" id="cd17320">
    <property type="entry name" value="MFS_MdfA_MDR_like"/>
    <property type="match status" value="1"/>
</dbReference>
<feature type="transmembrane region" description="Helical" evidence="9">
    <location>
        <begin position="195"/>
        <end position="218"/>
    </location>
</feature>
<evidence type="ECO:0000256" key="9">
    <source>
        <dbReference type="SAM" id="Phobius"/>
    </source>
</evidence>
<proteinExistence type="inferred from homology"/>
<dbReference type="Proteomes" id="UP000017984">
    <property type="component" value="Chromosome"/>
</dbReference>
<name>V6JPZ4_STRRC</name>
<dbReference type="InterPro" id="IPR020846">
    <property type="entry name" value="MFS_dom"/>
</dbReference>
<feature type="domain" description="Major facilitator superfamily (MFS) profile" evidence="10">
    <location>
        <begin position="1"/>
        <end position="378"/>
    </location>
</feature>
<dbReference type="InterPro" id="IPR011701">
    <property type="entry name" value="MFS"/>
</dbReference>
<keyword evidence="4" id="KW-1003">Cell membrane</keyword>
<feature type="transmembrane region" description="Helical" evidence="9">
    <location>
        <begin position="86"/>
        <end position="107"/>
    </location>
</feature>
<dbReference type="InterPro" id="IPR050189">
    <property type="entry name" value="MFS_Efflux_Transporters"/>
</dbReference>
<dbReference type="SUPFAM" id="SSF103473">
    <property type="entry name" value="MFS general substrate transporter"/>
    <property type="match status" value="1"/>
</dbReference>
<comment type="caution">
    <text evidence="11">The sequence shown here is derived from an EMBL/GenBank/DDBJ whole genome shotgun (WGS) entry which is preliminary data.</text>
</comment>
<feature type="transmembrane region" description="Helical" evidence="9">
    <location>
        <begin position="119"/>
        <end position="140"/>
    </location>
</feature>
<dbReference type="PANTHER" id="PTHR43124:SF3">
    <property type="entry name" value="CHLORAMPHENICOL EFFLUX PUMP RV0191"/>
    <property type="match status" value="1"/>
</dbReference>
<feature type="transmembrane region" description="Helical" evidence="9">
    <location>
        <begin position="57"/>
        <end position="80"/>
    </location>
</feature>
<feature type="transmembrane region" description="Helical" evidence="9">
    <location>
        <begin position="146"/>
        <end position="165"/>
    </location>
</feature>
<evidence type="ECO:0000313" key="12">
    <source>
        <dbReference type="Proteomes" id="UP000017984"/>
    </source>
</evidence>
<evidence type="ECO:0000256" key="8">
    <source>
        <dbReference type="SAM" id="MobiDB-lite"/>
    </source>
</evidence>
<protein>
    <recommendedName>
        <fullName evidence="10">Major facilitator superfamily (MFS) profile domain-containing protein</fullName>
    </recommendedName>
</protein>
<evidence type="ECO:0000256" key="7">
    <source>
        <dbReference type="ARBA" id="ARBA00023136"/>
    </source>
</evidence>
<gene>
    <name evidence="11" type="ORF">M878_44240</name>
</gene>
<dbReference type="PROSITE" id="PS00216">
    <property type="entry name" value="SUGAR_TRANSPORT_1"/>
    <property type="match status" value="1"/>
</dbReference>
<dbReference type="Pfam" id="PF07690">
    <property type="entry name" value="MFS_1"/>
    <property type="match status" value="1"/>
</dbReference>
<feature type="transmembrane region" description="Helical" evidence="9">
    <location>
        <begin position="20"/>
        <end position="45"/>
    </location>
</feature>
<evidence type="ECO:0000256" key="2">
    <source>
        <dbReference type="ARBA" id="ARBA00006236"/>
    </source>
</evidence>
<dbReference type="EMBL" id="AWQX01000386">
    <property type="protein sequence ID" value="EST18929.1"/>
    <property type="molecule type" value="Genomic_DNA"/>
</dbReference>
<feature type="transmembrane region" description="Helical" evidence="9">
    <location>
        <begin position="322"/>
        <end position="343"/>
    </location>
</feature>
<dbReference type="PROSITE" id="PS50850">
    <property type="entry name" value="MFS"/>
    <property type="match status" value="1"/>
</dbReference>
<dbReference type="Gene3D" id="1.20.1720.10">
    <property type="entry name" value="Multidrug resistance protein D"/>
    <property type="match status" value="1"/>
</dbReference>
<accession>V6JPZ4</accession>
<keyword evidence="12" id="KW-1185">Reference proteome</keyword>
<keyword evidence="6 9" id="KW-1133">Transmembrane helix</keyword>
<feature type="transmembrane region" description="Helical" evidence="9">
    <location>
        <begin position="355"/>
        <end position="373"/>
    </location>
</feature>
<comment type="similarity">
    <text evidence="2">Belongs to the major facilitator superfamily. Bcr/CmlA family.</text>
</comment>
<dbReference type="GO" id="GO:0042910">
    <property type="term" value="F:xenobiotic transmembrane transporter activity"/>
    <property type="evidence" value="ECO:0007669"/>
    <property type="project" value="InterPro"/>
</dbReference>
<evidence type="ECO:0000256" key="4">
    <source>
        <dbReference type="ARBA" id="ARBA00022475"/>
    </source>
</evidence>
<dbReference type="InterPro" id="IPR005829">
    <property type="entry name" value="Sugar_transporter_CS"/>
</dbReference>
<dbReference type="OrthoDB" id="9814303at2"/>
<keyword evidence="5 9" id="KW-0812">Transmembrane</keyword>